<protein>
    <submittedName>
        <fullName evidence="2">Uncharacterized protein</fullName>
    </submittedName>
</protein>
<dbReference type="EMBL" id="LAZR01043533">
    <property type="protein sequence ID" value="KKL06842.1"/>
    <property type="molecule type" value="Genomic_DNA"/>
</dbReference>
<accession>A0A0F9AZA1</accession>
<keyword evidence="1" id="KW-1133">Transmembrane helix</keyword>
<comment type="caution">
    <text evidence="2">The sequence shown here is derived from an EMBL/GenBank/DDBJ whole genome shotgun (WGS) entry which is preliminary data.</text>
</comment>
<feature type="non-terminal residue" evidence="2">
    <location>
        <position position="468"/>
    </location>
</feature>
<keyword evidence="1" id="KW-0812">Transmembrane</keyword>
<sequence>SLDSDWTDNFQRMKLRSTDNDLSNFEGDEIITIDYWFLASTKKGKGTEQDFVVGFWDEDNSQALVNISHHFFNSATFRWEIELYDSNQEIASYYYSNNYTVADVYYRAQIKYNLLEAEFEIKITHDNSTRIFSVDLFEDFTINSQFPSVFAFGIAPNIYLSTYTIFYGHQEVWIDYINAPFEEREWNEIVTPTDSNILQDSITIGEAQQGVDGEFSMSKYRLTISYLDSISGGFRLDPRNYTYASTTQVYMWFQVYAVNKTDGELLWLFDSELVYSGSNFFLGWADEEITDHPSYGGLQNDLRVIGTDDSQVAKLDFSISISEDRSKVSMQSRAYGAENDSQNYLDHFDSVDLVDVSSDVSQEFVIEIGRLFFDMDGTGTIILQLSNFDFIRKDWFQDIIINPLNDLLGGILGAIIGFFSSLLMPLFLFLASIFRVVGEAIINGLSPLLNSIISAVIAIAGPIITAVG</sequence>
<proteinExistence type="predicted"/>
<feature type="non-terminal residue" evidence="2">
    <location>
        <position position="1"/>
    </location>
</feature>
<dbReference type="AlphaFoldDB" id="A0A0F9AZA1"/>
<keyword evidence="1" id="KW-0472">Membrane</keyword>
<evidence type="ECO:0000256" key="1">
    <source>
        <dbReference type="SAM" id="Phobius"/>
    </source>
</evidence>
<feature type="transmembrane region" description="Helical" evidence="1">
    <location>
        <begin position="407"/>
        <end position="436"/>
    </location>
</feature>
<organism evidence="2">
    <name type="scientific">marine sediment metagenome</name>
    <dbReference type="NCBI Taxonomy" id="412755"/>
    <lineage>
        <taxon>unclassified sequences</taxon>
        <taxon>metagenomes</taxon>
        <taxon>ecological metagenomes</taxon>
    </lineage>
</organism>
<evidence type="ECO:0000313" key="2">
    <source>
        <dbReference type="EMBL" id="KKL06842.1"/>
    </source>
</evidence>
<feature type="transmembrane region" description="Helical" evidence="1">
    <location>
        <begin position="448"/>
        <end position="467"/>
    </location>
</feature>
<reference evidence="2" key="1">
    <citation type="journal article" date="2015" name="Nature">
        <title>Complex archaea that bridge the gap between prokaryotes and eukaryotes.</title>
        <authorList>
            <person name="Spang A."/>
            <person name="Saw J.H."/>
            <person name="Jorgensen S.L."/>
            <person name="Zaremba-Niedzwiedzka K."/>
            <person name="Martijn J."/>
            <person name="Lind A.E."/>
            <person name="van Eijk R."/>
            <person name="Schleper C."/>
            <person name="Guy L."/>
            <person name="Ettema T.J."/>
        </authorList>
    </citation>
    <scope>NUCLEOTIDE SEQUENCE</scope>
</reference>
<gene>
    <name evidence="2" type="ORF">LCGC14_2591990</name>
</gene>
<name>A0A0F9AZA1_9ZZZZ</name>